<reference evidence="2 3" key="1">
    <citation type="submission" date="2019-07" db="EMBL/GenBank/DDBJ databases">
        <title>The draft genome sequence of Aquimarina algiphila M91.</title>
        <authorList>
            <person name="Meng X."/>
        </authorList>
    </citation>
    <scope>NUCLEOTIDE SEQUENCE [LARGE SCALE GENOMIC DNA]</scope>
    <source>
        <strain evidence="2 3">M91</strain>
    </source>
</reference>
<dbReference type="AlphaFoldDB" id="A0A554VF16"/>
<evidence type="ECO:0000313" key="3">
    <source>
        <dbReference type="Proteomes" id="UP000318833"/>
    </source>
</evidence>
<dbReference type="Proteomes" id="UP000318833">
    <property type="component" value="Unassembled WGS sequence"/>
</dbReference>
<name>A0A554VF16_9FLAO</name>
<gene>
    <name evidence="2" type="ORF">FOF46_21595</name>
</gene>
<protein>
    <submittedName>
        <fullName evidence="2">Uncharacterized protein</fullName>
    </submittedName>
</protein>
<organism evidence="2 3">
    <name type="scientific">Aquimarina algiphila</name>
    <dbReference type="NCBI Taxonomy" id="2047982"/>
    <lineage>
        <taxon>Bacteria</taxon>
        <taxon>Pseudomonadati</taxon>
        <taxon>Bacteroidota</taxon>
        <taxon>Flavobacteriia</taxon>
        <taxon>Flavobacteriales</taxon>
        <taxon>Flavobacteriaceae</taxon>
        <taxon>Aquimarina</taxon>
    </lineage>
</organism>
<keyword evidence="3" id="KW-1185">Reference proteome</keyword>
<evidence type="ECO:0000313" key="2">
    <source>
        <dbReference type="EMBL" id="TSE05750.1"/>
    </source>
</evidence>
<feature type="chain" id="PRO_5021877790" evidence="1">
    <location>
        <begin position="21"/>
        <end position="148"/>
    </location>
</feature>
<dbReference type="OrthoDB" id="1163437at2"/>
<sequence length="148" mass="17394">MKTIILWIVSLILSLVSANAQTTSNSSKSTTKVSISYDGDTEKKSYYRSFAIIDMDNSYRIKVRFMKDMTDEVKSYLIDQLGEENMIFRDETYLWKKEIENEEVYEVTLKNNRLRISVDKELISDKFLKKFKQMGKELKTITSKESKI</sequence>
<keyword evidence="1" id="KW-0732">Signal</keyword>
<accession>A0A554VF16</accession>
<dbReference type="RefSeq" id="WP_143917881.1">
    <property type="nucleotide sequence ID" value="NZ_CANLFO010000007.1"/>
</dbReference>
<feature type="signal peptide" evidence="1">
    <location>
        <begin position="1"/>
        <end position="20"/>
    </location>
</feature>
<dbReference type="EMBL" id="VLNR01000055">
    <property type="protein sequence ID" value="TSE05750.1"/>
    <property type="molecule type" value="Genomic_DNA"/>
</dbReference>
<proteinExistence type="predicted"/>
<evidence type="ECO:0000256" key="1">
    <source>
        <dbReference type="SAM" id="SignalP"/>
    </source>
</evidence>
<comment type="caution">
    <text evidence="2">The sequence shown here is derived from an EMBL/GenBank/DDBJ whole genome shotgun (WGS) entry which is preliminary data.</text>
</comment>